<evidence type="ECO:0000256" key="6">
    <source>
        <dbReference type="ARBA" id="ARBA00023077"/>
    </source>
</evidence>
<dbReference type="GO" id="GO:0009279">
    <property type="term" value="C:cell outer membrane"/>
    <property type="evidence" value="ECO:0007669"/>
    <property type="project" value="UniProtKB-SubCell"/>
</dbReference>
<dbReference type="GO" id="GO:0015344">
    <property type="term" value="F:siderophore uptake transmembrane transporter activity"/>
    <property type="evidence" value="ECO:0007669"/>
    <property type="project" value="TreeGrafter"/>
</dbReference>
<feature type="signal peptide" evidence="11">
    <location>
        <begin position="1"/>
        <end position="26"/>
    </location>
</feature>
<keyword evidence="2" id="KW-0813">Transport</keyword>
<dbReference type="Pfam" id="PF07715">
    <property type="entry name" value="Plug"/>
    <property type="match status" value="1"/>
</dbReference>
<dbReference type="Proteomes" id="UP000254808">
    <property type="component" value="Chromosome"/>
</dbReference>
<evidence type="ECO:0000313" key="14">
    <source>
        <dbReference type="EMBL" id="AXI99407.1"/>
    </source>
</evidence>
<keyword evidence="9" id="KW-0998">Cell outer membrane</keyword>
<keyword evidence="3" id="KW-1134">Transmembrane beta strand</keyword>
<dbReference type="Pfam" id="PF13715">
    <property type="entry name" value="CarbopepD_reg_2"/>
    <property type="match status" value="1"/>
</dbReference>
<evidence type="ECO:0000256" key="3">
    <source>
        <dbReference type="ARBA" id="ARBA00022452"/>
    </source>
</evidence>
<evidence type="ECO:0000259" key="12">
    <source>
        <dbReference type="Pfam" id="PF00593"/>
    </source>
</evidence>
<name>A0A345UG06_9BACT</name>
<dbReference type="InterPro" id="IPR037066">
    <property type="entry name" value="Plug_dom_sf"/>
</dbReference>
<dbReference type="InterPro" id="IPR008969">
    <property type="entry name" value="CarboxyPept-like_regulatory"/>
</dbReference>
<evidence type="ECO:0000259" key="13">
    <source>
        <dbReference type="Pfam" id="PF07715"/>
    </source>
</evidence>
<sequence>MNKFTTALLALSFLLSLALIPQHAFAQSVTVSGTVVDTRNGEPLIGANVVVRGTVSGVATDINGQFTLNTNQSLPFVLRITSVGYTSAEITVTEEQLTGLTIRLDEQAFFGSEVVLSASRVEQSVLQSPVAIERMDIIAIRETAAPNFYDALANLKGVDMSAQSLTFRSVNTRGFAANGNTRFVQLIDGIDNQAPGLNFAVGNVVGISDLDLESVELIPGVASALYGPNAINGILLLNSKSPFDFPGLSVQVRTGFNHVDGRDDDPSLYQDYSMRWAQRVSDRFAYKLNFSYLRASDFIGVDFRDQGPATFGAVERGATTPNGNRVYNGVNVYGQPLLNIGNIADGQIQAGNASVAAIRSLLPDGELGNFSPSGFTEGEFVDNITESLKFGAAMHYRISDNLEGLAQFNYGQGSTVYTANDRFVLDSFSIWTGKVEVRNPNFFLRAYTTQEDSGDTFAANTLASLINVETFVPAYFEAFAGARTQGATVEQAHNIARQAGEAAQPRPGSADFQERFDRIRAVPISEGGAKFLDNSALYHVEGLYNFSEFIDPELVEVIVGGNFRRFALDSQGTLFALQDNGDEFTMDEFGFYTQLSRSFLDGRLNMQGSLRYDKNENFAGQLSPRISATYEIFENQNLRLSYQEGFKIPTTQDQFIDLDVVTRRLVGANPVLVNRYNFETNTVYRTESVDAARLALASGQSAEQARALLQPVVFDEFKTEKISTVEVGYRGLFGNRLYIDAYYYYSEYRDFLAEIDFTQGIPNGLREMPDLSQFDPNSAAGQDAIINRTVPTQRFGFDVNADGVVKAHGFAVGADYSLGQGYTVGGNVTYNELISADRLEEQGFSAGFNTPKWRYNLSLRNRNVGNNVGFNVSWRWQDAFVWDSAIGQGVIPAFGTLDAQVSYRIPNMNTVVKFSGSNILNERYTTSFANPSMGAIYLVTFTFDQFLN</sequence>
<evidence type="ECO:0000256" key="11">
    <source>
        <dbReference type="SAM" id="SignalP"/>
    </source>
</evidence>
<feature type="chain" id="PRO_5016839530" evidence="11">
    <location>
        <begin position="27"/>
        <end position="948"/>
    </location>
</feature>
<dbReference type="EMBL" id="CP027806">
    <property type="protein sequence ID" value="AXI99407.1"/>
    <property type="molecule type" value="Genomic_DNA"/>
</dbReference>
<keyword evidence="7 10" id="KW-0472">Membrane</keyword>
<dbReference type="RefSeq" id="WP_114982650.1">
    <property type="nucleotide sequence ID" value="NZ_CP027806.1"/>
</dbReference>
<evidence type="ECO:0000256" key="1">
    <source>
        <dbReference type="ARBA" id="ARBA00004571"/>
    </source>
</evidence>
<dbReference type="SUPFAM" id="SSF49464">
    <property type="entry name" value="Carboxypeptidase regulatory domain-like"/>
    <property type="match status" value="1"/>
</dbReference>
<reference evidence="14 15" key="1">
    <citation type="submission" date="2018-03" db="EMBL/GenBank/DDBJ databases">
        <title>Phenotypic and genomic properties of Cyclonatronum proteinivorum gen. nov., sp. nov., a haloalkaliphilic bacteroidete from soda lakes possessing Na+-translocating rhodopsin.</title>
        <authorList>
            <person name="Toshchakov S.V."/>
            <person name="Korzhenkov A."/>
            <person name="Samarov N.I."/>
            <person name="Kublanov I.V."/>
            <person name="Muntyan M.S."/>
            <person name="Sorokin D.Y."/>
        </authorList>
    </citation>
    <scope>NUCLEOTIDE SEQUENCE [LARGE SCALE GENOMIC DNA]</scope>
    <source>
        <strain evidence="14 15">Omega</strain>
    </source>
</reference>
<keyword evidence="5 11" id="KW-0732">Signal</keyword>
<evidence type="ECO:0000256" key="10">
    <source>
        <dbReference type="RuleBase" id="RU003357"/>
    </source>
</evidence>
<feature type="domain" description="TonB-dependent receptor plug" evidence="13">
    <location>
        <begin position="127"/>
        <end position="234"/>
    </location>
</feature>
<dbReference type="PANTHER" id="PTHR30069:SF29">
    <property type="entry name" value="HEMOGLOBIN AND HEMOGLOBIN-HAPTOGLOBIN-BINDING PROTEIN 1-RELATED"/>
    <property type="match status" value="1"/>
</dbReference>
<dbReference type="InterPro" id="IPR039426">
    <property type="entry name" value="TonB-dep_rcpt-like"/>
</dbReference>
<dbReference type="Gene3D" id="2.40.170.20">
    <property type="entry name" value="TonB-dependent receptor, beta-barrel domain"/>
    <property type="match status" value="1"/>
</dbReference>
<dbReference type="PANTHER" id="PTHR30069">
    <property type="entry name" value="TONB-DEPENDENT OUTER MEMBRANE RECEPTOR"/>
    <property type="match status" value="1"/>
</dbReference>
<evidence type="ECO:0000256" key="9">
    <source>
        <dbReference type="ARBA" id="ARBA00023237"/>
    </source>
</evidence>
<evidence type="ECO:0000256" key="4">
    <source>
        <dbReference type="ARBA" id="ARBA00022692"/>
    </source>
</evidence>
<comment type="similarity">
    <text evidence="10">Belongs to the TonB-dependent receptor family.</text>
</comment>
<dbReference type="KEGG" id="cprv:CYPRO_0120"/>
<keyword evidence="15" id="KW-1185">Reference proteome</keyword>
<dbReference type="InterPro" id="IPR000531">
    <property type="entry name" value="Beta-barrel_TonB"/>
</dbReference>
<evidence type="ECO:0000256" key="5">
    <source>
        <dbReference type="ARBA" id="ARBA00022729"/>
    </source>
</evidence>
<protein>
    <submittedName>
        <fullName evidence="14">Fe transport outer membrane receptor protein</fullName>
    </submittedName>
</protein>
<feature type="domain" description="TonB-dependent receptor-like beta-barrel" evidence="12">
    <location>
        <begin position="559"/>
        <end position="918"/>
    </location>
</feature>
<comment type="subcellular location">
    <subcellularLocation>
        <location evidence="1">Cell outer membrane</location>
        <topology evidence="1">Multi-pass membrane protein</topology>
    </subcellularLocation>
</comment>
<gene>
    <name evidence="14" type="ORF">CYPRO_0120</name>
</gene>
<keyword evidence="4" id="KW-0812">Transmembrane</keyword>
<keyword evidence="6 10" id="KW-0798">TonB box</keyword>
<dbReference type="SUPFAM" id="SSF56935">
    <property type="entry name" value="Porins"/>
    <property type="match status" value="1"/>
</dbReference>
<dbReference type="AlphaFoldDB" id="A0A345UG06"/>
<dbReference type="GO" id="GO:0044718">
    <property type="term" value="P:siderophore transmembrane transport"/>
    <property type="evidence" value="ECO:0007669"/>
    <property type="project" value="TreeGrafter"/>
</dbReference>
<dbReference type="Pfam" id="PF00593">
    <property type="entry name" value="TonB_dep_Rec_b-barrel"/>
    <property type="match status" value="1"/>
</dbReference>
<dbReference type="Gene3D" id="2.60.40.1120">
    <property type="entry name" value="Carboxypeptidase-like, regulatory domain"/>
    <property type="match status" value="1"/>
</dbReference>
<evidence type="ECO:0000256" key="8">
    <source>
        <dbReference type="ARBA" id="ARBA00023170"/>
    </source>
</evidence>
<evidence type="ECO:0000313" key="15">
    <source>
        <dbReference type="Proteomes" id="UP000254808"/>
    </source>
</evidence>
<keyword evidence="8 14" id="KW-0675">Receptor</keyword>
<accession>A0A345UG06</accession>
<dbReference type="OrthoDB" id="1109208at2"/>
<organism evidence="14 15">
    <name type="scientific">Cyclonatronum proteinivorum</name>
    <dbReference type="NCBI Taxonomy" id="1457365"/>
    <lineage>
        <taxon>Bacteria</taxon>
        <taxon>Pseudomonadati</taxon>
        <taxon>Balneolota</taxon>
        <taxon>Balneolia</taxon>
        <taxon>Balneolales</taxon>
        <taxon>Cyclonatronaceae</taxon>
        <taxon>Cyclonatronum</taxon>
    </lineage>
</organism>
<dbReference type="InterPro" id="IPR036942">
    <property type="entry name" value="Beta-barrel_TonB_sf"/>
</dbReference>
<proteinExistence type="inferred from homology"/>
<dbReference type="InterPro" id="IPR012910">
    <property type="entry name" value="Plug_dom"/>
</dbReference>
<evidence type="ECO:0000256" key="2">
    <source>
        <dbReference type="ARBA" id="ARBA00022448"/>
    </source>
</evidence>
<dbReference type="Gene3D" id="2.170.130.10">
    <property type="entry name" value="TonB-dependent receptor, plug domain"/>
    <property type="match status" value="1"/>
</dbReference>
<evidence type="ECO:0000256" key="7">
    <source>
        <dbReference type="ARBA" id="ARBA00023136"/>
    </source>
</evidence>